<feature type="compositionally biased region" description="Basic and acidic residues" evidence="1">
    <location>
        <begin position="66"/>
        <end position="77"/>
    </location>
</feature>
<dbReference type="Gramene" id="TuG1812G0200004845.01.T01">
    <property type="protein sequence ID" value="TuG1812G0200004845.01.T01"/>
    <property type="gene ID" value="TuG1812G0200004845.01"/>
</dbReference>
<dbReference type="Proteomes" id="UP000015106">
    <property type="component" value="Chromosome 2"/>
</dbReference>
<sequence length="183" mass="20131">MGEPRRDRPGVPGQLHRRALHAPHQRLHQRHRQQGAAVPPLVRPRRRLPHLLHRLDSPAHPRAGRRHADPGAEEPRGQGRGVPVVAADAAVREPVERRGLGDAGRPRQDGLVAGALRRAVPQLHRHHLVAGRRRRVLRPGDGRDGAAGHEVGAGHAHGVQLLRGQRAVPLRLAARVLHAVEIW</sequence>
<protein>
    <submittedName>
        <fullName evidence="2">Uncharacterized protein</fullName>
    </submittedName>
</protein>
<reference evidence="3" key="1">
    <citation type="journal article" date="2013" name="Nature">
        <title>Draft genome of the wheat A-genome progenitor Triticum urartu.</title>
        <authorList>
            <person name="Ling H.Q."/>
            <person name="Zhao S."/>
            <person name="Liu D."/>
            <person name="Wang J."/>
            <person name="Sun H."/>
            <person name="Zhang C."/>
            <person name="Fan H."/>
            <person name="Li D."/>
            <person name="Dong L."/>
            <person name="Tao Y."/>
            <person name="Gao C."/>
            <person name="Wu H."/>
            <person name="Li Y."/>
            <person name="Cui Y."/>
            <person name="Guo X."/>
            <person name="Zheng S."/>
            <person name="Wang B."/>
            <person name="Yu K."/>
            <person name="Liang Q."/>
            <person name="Yang W."/>
            <person name="Lou X."/>
            <person name="Chen J."/>
            <person name="Feng M."/>
            <person name="Jian J."/>
            <person name="Zhang X."/>
            <person name="Luo G."/>
            <person name="Jiang Y."/>
            <person name="Liu J."/>
            <person name="Wang Z."/>
            <person name="Sha Y."/>
            <person name="Zhang B."/>
            <person name="Wu H."/>
            <person name="Tang D."/>
            <person name="Shen Q."/>
            <person name="Xue P."/>
            <person name="Zou S."/>
            <person name="Wang X."/>
            <person name="Liu X."/>
            <person name="Wang F."/>
            <person name="Yang Y."/>
            <person name="An X."/>
            <person name="Dong Z."/>
            <person name="Zhang K."/>
            <person name="Zhang X."/>
            <person name="Luo M.C."/>
            <person name="Dvorak J."/>
            <person name="Tong Y."/>
            <person name="Wang J."/>
            <person name="Yang H."/>
            <person name="Li Z."/>
            <person name="Wang D."/>
            <person name="Zhang A."/>
            <person name="Wang J."/>
        </authorList>
    </citation>
    <scope>NUCLEOTIDE SEQUENCE</scope>
    <source>
        <strain evidence="3">cv. G1812</strain>
    </source>
</reference>
<reference evidence="2" key="3">
    <citation type="submission" date="2022-06" db="UniProtKB">
        <authorList>
            <consortium name="EnsemblPlants"/>
        </authorList>
    </citation>
    <scope>IDENTIFICATION</scope>
</reference>
<feature type="compositionally biased region" description="Basic residues" evidence="1">
    <location>
        <begin position="43"/>
        <end position="52"/>
    </location>
</feature>
<proteinExistence type="predicted"/>
<feature type="compositionally biased region" description="Basic residues" evidence="1">
    <location>
        <begin position="15"/>
        <end position="33"/>
    </location>
</feature>
<evidence type="ECO:0000313" key="3">
    <source>
        <dbReference type="Proteomes" id="UP000015106"/>
    </source>
</evidence>
<dbReference type="EnsemblPlants" id="TuG1812G0200004845.01.T01">
    <property type="protein sequence ID" value="TuG1812G0200004845.01.T01"/>
    <property type="gene ID" value="TuG1812G0200004845.01"/>
</dbReference>
<evidence type="ECO:0000256" key="1">
    <source>
        <dbReference type="SAM" id="MobiDB-lite"/>
    </source>
</evidence>
<organism evidence="2 3">
    <name type="scientific">Triticum urartu</name>
    <name type="common">Red wild einkorn</name>
    <name type="synonym">Crithodium urartu</name>
    <dbReference type="NCBI Taxonomy" id="4572"/>
    <lineage>
        <taxon>Eukaryota</taxon>
        <taxon>Viridiplantae</taxon>
        <taxon>Streptophyta</taxon>
        <taxon>Embryophyta</taxon>
        <taxon>Tracheophyta</taxon>
        <taxon>Spermatophyta</taxon>
        <taxon>Magnoliopsida</taxon>
        <taxon>Liliopsida</taxon>
        <taxon>Poales</taxon>
        <taxon>Poaceae</taxon>
        <taxon>BOP clade</taxon>
        <taxon>Pooideae</taxon>
        <taxon>Triticodae</taxon>
        <taxon>Triticeae</taxon>
        <taxon>Triticinae</taxon>
        <taxon>Triticum</taxon>
    </lineage>
</organism>
<accession>A0A8R7PIQ0</accession>
<dbReference type="AlphaFoldDB" id="A0A8R7PIQ0"/>
<feature type="region of interest" description="Disordered" evidence="1">
    <location>
        <begin position="1"/>
        <end position="82"/>
    </location>
</feature>
<evidence type="ECO:0000313" key="2">
    <source>
        <dbReference type="EnsemblPlants" id="TuG1812G0200004845.01.T01"/>
    </source>
</evidence>
<name>A0A8R7PIQ0_TRIUA</name>
<keyword evidence="3" id="KW-1185">Reference proteome</keyword>
<reference evidence="2" key="2">
    <citation type="submission" date="2018-03" db="EMBL/GenBank/DDBJ databases">
        <title>The Triticum urartu genome reveals the dynamic nature of wheat genome evolution.</title>
        <authorList>
            <person name="Ling H."/>
            <person name="Ma B."/>
            <person name="Shi X."/>
            <person name="Liu H."/>
            <person name="Dong L."/>
            <person name="Sun H."/>
            <person name="Cao Y."/>
            <person name="Gao Q."/>
            <person name="Zheng S."/>
            <person name="Li Y."/>
            <person name="Yu Y."/>
            <person name="Du H."/>
            <person name="Qi M."/>
            <person name="Li Y."/>
            <person name="Yu H."/>
            <person name="Cui Y."/>
            <person name="Wang N."/>
            <person name="Chen C."/>
            <person name="Wu H."/>
            <person name="Zhao Y."/>
            <person name="Zhang J."/>
            <person name="Li Y."/>
            <person name="Zhou W."/>
            <person name="Zhang B."/>
            <person name="Hu W."/>
            <person name="Eijk M."/>
            <person name="Tang J."/>
            <person name="Witsenboer H."/>
            <person name="Zhao S."/>
            <person name="Li Z."/>
            <person name="Zhang A."/>
            <person name="Wang D."/>
            <person name="Liang C."/>
        </authorList>
    </citation>
    <scope>NUCLEOTIDE SEQUENCE [LARGE SCALE GENOMIC DNA]</scope>
    <source>
        <strain evidence="2">cv. G1812</strain>
    </source>
</reference>